<dbReference type="AlphaFoldDB" id="A0A542DYZ6"/>
<dbReference type="RefSeq" id="WP_141847839.1">
    <property type="nucleotide sequence ID" value="NZ_BAAAPR010000004.1"/>
</dbReference>
<name>A0A542DYZ6_9MICO</name>
<dbReference type="EMBL" id="VFMN01000001">
    <property type="protein sequence ID" value="TQJ08307.1"/>
    <property type="molecule type" value="Genomic_DNA"/>
</dbReference>
<dbReference type="Proteomes" id="UP000317893">
    <property type="component" value="Unassembled WGS sequence"/>
</dbReference>
<gene>
    <name evidence="2" type="ORF">FB458_1392</name>
</gene>
<feature type="region of interest" description="Disordered" evidence="1">
    <location>
        <begin position="1"/>
        <end position="23"/>
    </location>
</feature>
<proteinExistence type="predicted"/>
<accession>A0A542DYZ6</accession>
<evidence type="ECO:0000313" key="3">
    <source>
        <dbReference type="Proteomes" id="UP000317893"/>
    </source>
</evidence>
<keyword evidence="3" id="KW-1185">Reference proteome</keyword>
<evidence type="ECO:0000256" key="1">
    <source>
        <dbReference type="SAM" id="MobiDB-lite"/>
    </source>
</evidence>
<organism evidence="2 3">
    <name type="scientific">Lapillicoccus jejuensis</name>
    <dbReference type="NCBI Taxonomy" id="402171"/>
    <lineage>
        <taxon>Bacteria</taxon>
        <taxon>Bacillati</taxon>
        <taxon>Actinomycetota</taxon>
        <taxon>Actinomycetes</taxon>
        <taxon>Micrococcales</taxon>
        <taxon>Intrasporangiaceae</taxon>
        <taxon>Lapillicoccus</taxon>
    </lineage>
</organism>
<sequence length="102" mass="10854">MTHPGSTRLATRPPAGHHAAVPPTVTDVRDGLEATLPADDFELVWAEVCARVGVPTTVSVLDDAQLDSLLTQVAAQGSLCRVLAMSWRIRATAARKLTQLGR</sequence>
<evidence type="ECO:0000313" key="2">
    <source>
        <dbReference type="EMBL" id="TQJ08307.1"/>
    </source>
</evidence>
<protein>
    <submittedName>
        <fullName evidence="2">Uncharacterized protein</fullName>
    </submittedName>
</protein>
<reference evidence="2 3" key="1">
    <citation type="submission" date="2019-06" db="EMBL/GenBank/DDBJ databases">
        <title>Sequencing the genomes of 1000 actinobacteria strains.</title>
        <authorList>
            <person name="Klenk H.-P."/>
        </authorList>
    </citation>
    <scope>NUCLEOTIDE SEQUENCE [LARGE SCALE GENOMIC DNA]</scope>
    <source>
        <strain evidence="2 3">DSM 18607</strain>
    </source>
</reference>
<comment type="caution">
    <text evidence="2">The sequence shown here is derived from an EMBL/GenBank/DDBJ whole genome shotgun (WGS) entry which is preliminary data.</text>
</comment>